<evidence type="ECO:0000313" key="7">
    <source>
        <dbReference type="EMBL" id="CAL1714856.1"/>
    </source>
</evidence>
<organism evidence="7 8">
    <name type="scientific">Somion occarium</name>
    <dbReference type="NCBI Taxonomy" id="3059160"/>
    <lineage>
        <taxon>Eukaryota</taxon>
        <taxon>Fungi</taxon>
        <taxon>Dikarya</taxon>
        <taxon>Basidiomycota</taxon>
        <taxon>Agaricomycotina</taxon>
        <taxon>Agaricomycetes</taxon>
        <taxon>Polyporales</taxon>
        <taxon>Cerrenaceae</taxon>
        <taxon>Somion</taxon>
    </lineage>
</organism>
<evidence type="ECO:0000256" key="4">
    <source>
        <dbReference type="ARBA" id="ARBA00023136"/>
    </source>
</evidence>
<dbReference type="InterPro" id="IPR006694">
    <property type="entry name" value="Fatty_acid_hydroxylase"/>
</dbReference>
<proteinExistence type="predicted"/>
<dbReference type="EMBL" id="OZ037951">
    <property type="protein sequence ID" value="CAL1714856.1"/>
    <property type="molecule type" value="Genomic_DNA"/>
</dbReference>
<protein>
    <recommendedName>
        <fullName evidence="6">Fatty acid hydroxylase domain-containing protein</fullName>
    </recommendedName>
</protein>
<gene>
    <name evidence="7" type="ORF">GFSPODELE1_LOCUS9956</name>
</gene>
<evidence type="ECO:0000256" key="2">
    <source>
        <dbReference type="ARBA" id="ARBA00022692"/>
    </source>
</evidence>
<feature type="transmembrane region" description="Helical" evidence="5">
    <location>
        <begin position="39"/>
        <end position="59"/>
    </location>
</feature>
<keyword evidence="2 5" id="KW-0812">Transmembrane</keyword>
<sequence>MAINSTSLLTSYQRHYLSTNRPVYYNPHPDLLSSIPDHLLALAAPVIAYWALSLVFHVFDVSDWRWLDKYRIHESAEVKTRNLVTRWQVIRAVIFQHIVQTVVGLWWVEEKLAGDQVDHVAVMSNMLPGLHSLVRVVVGEPTAARMLEKHAHEILYAVYWWAIPTAKFFLGMLIIDTWQYFLHRAMHTNIYLYKKFHSVHHRLYVPYAFGALYNHPLEGFLLDTVGAGIAEFVAGMTTREATLLFVVSTFKTVDDHCGYNLPLDPLQMFSGNNADYHDIHHQVRLCFCSVVILRRLIYSSPQVIGIKSNFSQPFFIHWDVILGTRMTRKDIELRRQKGKQRSE</sequence>
<evidence type="ECO:0000313" key="8">
    <source>
        <dbReference type="Proteomes" id="UP001497453"/>
    </source>
</evidence>
<evidence type="ECO:0000256" key="5">
    <source>
        <dbReference type="SAM" id="Phobius"/>
    </source>
</evidence>
<keyword evidence="4 5" id="KW-0472">Membrane</keyword>
<feature type="domain" description="Fatty acid hydroxylase" evidence="6">
    <location>
        <begin position="168"/>
        <end position="285"/>
    </location>
</feature>
<reference evidence="8" key="1">
    <citation type="submission" date="2024-04" db="EMBL/GenBank/DDBJ databases">
        <authorList>
            <person name="Shaw F."/>
            <person name="Minotto A."/>
        </authorList>
    </citation>
    <scope>NUCLEOTIDE SEQUENCE [LARGE SCALE GENOMIC DNA]</scope>
</reference>
<evidence type="ECO:0000256" key="1">
    <source>
        <dbReference type="ARBA" id="ARBA00004370"/>
    </source>
</evidence>
<feature type="transmembrane region" description="Helical" evidence="5">
    <location>
        <begin position="154"/>
        <end position="175"/>
    </location>
</feature>
<dbReference type="PANTHER" id="PTHR11863">
    <property type="entry name" value="STEROL DESATURASE"/>
    <property type="match status" value="1"/>
</dbReference>
<comment type="subcellular location">
    <subcellularLocation>
        <location evidence="1">Membrane</location>
    </subcellularLocation>
</comment>
<keyword evidence="3 5" id="KW-1133">Transmembrane helix</keyword>
<evidence type="ECO:0000256" key="3">
    <source>
        <dbReference type="ARBA" id="ARBA00022989"/>
    </source>
</evidence>
<accession>A0ABP1E460</accession>
<dbReference type="InterPro" id="IPR050307">
    <property type="entry name" value="Sterol_Desaturase_Related"/>
</dbReference>
<dbReference type="Pfam" id="PF04116">
    <property type="entry name" value="FA_hydroxylase"/>
    <property type="match status" value="1"/>
</dbReference>
<evidence type="ECO:0000259" key="6">
    <source>
        <dbReference type="Pfam" id="PF04116"/>
    </source>
</evidence>
<name>A0ABP1E460_9APHY</name>
<dbReference type="Proteomes" id="UP001497453">
    <property type="component" value="Chromosome 8"/>
</dbReference>
<keyword evidence="8" id="KW-1185">Reference proteome</keyword>